<dbReference type="EMBL" id="JAEIJD010000006">
    <property type="protein sequence ID" value="MBI6629977.1"/>
    <property type="molecule type" value="Genomic_DNA"/>
</dbReference>
<keyword evidence="4" id="KW-0067">ATP-binding</keyword>
<dbReference type="InterPro" id="IPR036371">
    <property type="entry name" value="TPK_B1-bd_sf"/>
</dbReference>
<evidence type="ECO:0000256" key="2">
    <source>
        <dbReference type="ARBA" id="ARBA00022741"/>
    </source>
</evidence>
<sequence length="220" mass="23080">MTAPIVQTSRAVTLVGGGPMGRGDLELALSHAPVLVAADSGAITALDAGYMPQAVIGDLDSLDAEALARLPAERVHRITEQDSTDFDKALRNISAPVVVGIGFTGGRLDHQLAALNTLVRLSSRPCVLLGDKDLVFHAPRSLQLDLFSGERVSLFPMHAISGRSTGLKWPINGLALAPDGLIGTSNQATGAMTLELDSDGMLVMLPRTNLAEVMRAITLP</sequence>
<dbReference type="SUPFAM" id="SSF63999">
    <property type="entry name" value="Thiamin pyrophosphokinase, catalytic domain"/>
    <property type="match status" value="1"/>
</dbReference>
<dbReference type="Proteomes" id="UP000613255">
    <property type="component" value="Unassembled WGS sequence"/>
</dbReference>
<dbReference type="InterPro" id="IPR036759">
    <property type="entry name" value="TPK_catalytic_sf"/>
</dbReference>
<keyword evidence="1 8" id="KW-0808">Transferase</keyword>
<evidence type="ECO:0000259" key="6">
    <source>
        <dbReference type="Pfam" id="PF04263"/>
    </source>
</evidence>
<dbReference type="InterPro" id="IPR007373">
    <property type="entry name" value="Thiamin_PyroPKinase_B1-bd"/>
</dbReference>
<dbReference type="EC" id="2.7.6.2" evidence="5"/>
<evidence type="ECO:0000256" key="4">
    <source>
        <dbReference type="ARBA" id="ARBA00022840"/>
    </source>
</evidence>
<dbReference type="Pfam" id="PF04263">
    <property type="entry name" value="TPK_catalytic"/>
    <property type="match status" value="1"/>
</dbReference>
<gene>
    <name evidence="8" type="ORF">JAO82_08780</name>
</gene>
<proteinExistence type="predicted"/>
<dbReference type="PANTHER" id="PTHR41299">
    <property type="entry name" value="THIAMINE PYROPHOSPHOKINASE"/>
    <property type="match status" value="1"/>
</dbReference>
<reference evidence="8" key="1">
    <citation type="submission" date="2020-12" db="EMBL/GenBank/DDBJ databases">
        <title>Pontibaca salina gen. nov., sp. nov., isolated from marine sediment.</title>
        <authorList>
            <person name="Bo J."/>
            <person name="Wang S."/>
            <person name="Song X."/>
            <person name="Du Z."/>
        </authorList>
    </citation>
    <scope>NUCLEOTIDE SEQUENCE</scope>
    <source>
        <strain evidence="8">S1109L</strain>
    </source>
</reference>
<dbReference type="GO" id="GO:0009229">
    <property type="term" value="P:thiamine diphosphate biosynthetic process"/>
    <property type="evidence" value="ECO:0007669"/>
    <property type="project" value="InterPro"/>
</dbReference>
<name>A0A934HR79_9RHOB</name>
<evidence type="ECO:0000313" key="9">
    <source>
        <dbReference type="Proteomes" id="UP000613255"/>
    </source>
</evidence>
<dbReference type="GO" id="GO:0016301">
    <property type="term" value="F:kinase activity"/>
    <property type="evidence" value="ECO:0007669"/>
    <property type="project" value="UniProtKB-KW"/>
</dbReference>
<keyword evidence="3" id="KW-0418">Kinase</keyword>
<dbReference type="Pfam" id="PF04265">
    <property type="entry name" value="TPK_B1_binding"/>
    <property type="match status" value="1"/>
</dbReference>
<dbReference type="SUPFAM" id="SSF63862">
    <property type="entry name" value="Thiamin pyrophosphokinase, substrate-binding domain"/>
    <property type="match status" value="1"/>
</dbReference>
<evidence type="ECO:0000256" key="1">
    <source>
        <dbReference type="ARBA" id="ARBA00022679"/>
    </source>
</evidence>
<dbReference type="InterPro" id="IPR006282">
    <property type="entry name" value="Thi_PPkinase"/>
</dbReference>
<organism evidence="8 9">
    <name type="scientific">Pontibaca salina</name>
    <dbReference type="NCBI Taxonomy" id="2795731"/>
    <lineage>
        <taxon>Bacteria</taxon>
        <taxon>Pseudomonadati</taxon>
        <taxon>Pseudomonadota</taxon>
        <taxon>Alphaproteobacteria</taxon>
        <taxon>Rhodobacterales</taxon>
        <taxon>Roseobacteraceae</taxon>
        <taxon>Pontibaca</taxon>
    </lineage>
</organism>
<keyword evidence="9" id="KW-1185">Reference proteome</keyword>
<dbReference type="CDD" id="cd07995">
    <property type="entry name" value="TPK"/>
    <property type="match status" value="1"/>
</dbReference>
<evidence type="ECO:0000313" key="8">
    <source>
        <dbReference type="EMBL" id="MBI6629977.1"/>
    </source>
</evidence>
<dbReference type="Gene3D" id="3.40.50.10240">
    <property type="entry name" value="Thiamin pyrophosphokinase, catalytic domain"/>
    <property type="match status" value="1"/>
</dbReference>
<evidence type="ECO:0000256" key="5">
    <source>
        <dbReference type="NCBIfam" id="TIGR01378"/>
    </source>
</evidence>
<dbReference type="GO" id="GO:0004788">
    <property type="term" value="F:thiamine diphosphokinase activity"/>
    <property type="evidence" value="ECO:0007669"/>
    <property type="project" value="UniProtKB-UniRule"/>
</dbReference>
<accession>A0A934HR79</accession>
<dbReference type="GO" id="GO:0006772">
    <property type="term" value="P:thiamine metabolic process"/>
    <property type="evidence" value="ECO:0007669"/>
    <property type="project" value="UniProtKB-UniRule"/>
</dbReference>
<dbReference type="InterPro" id="IPR007371">
    <property type="entry name" value="TPK_catalytic"/>
</dbReference>
<feature type="domain" description="Thiamin pyrophosphokinase catalytic" evidence="6">
    <location>
        <begin position="27"/>
        <end position="123"/>
    </location>
</feature>
<dbReference type="GO" id="GO:0005524">
    <property type="term" value="F:ATP binding"/>
    <property type="evidence" value="ECO:0007669"/>
    <property type="project" value="UniProtKB-KW"/>
</dbReference>
<protein>
    <recommendedName>
        <fullName evidence="5">Thiamine diphosphokinase</fullName>
        <ecNumber evidence="5">2.7.6.2</ecNumber>
    </recommendedName>
</protein>
<evidence type="ECO:0000256" key="3">
    <source>
        <dbReference type="ARBA" id="ARBA00022777"/>
    </source>
</evidence>
<dbReference type="InterPro" id="IPR053149">
    <property type="entry name" value="TPK"/>
</dbReference>
<dbReference type="GO" id="GO:0030975">
    <property type="term" value="F:thiamine binding"/>
    <property type="evidence" value="ECO:0007669"/>
    <property type="project" value="InterPro"/>
</dbReference>
<keyword evidence="2" id="KW-0547">Nucleotide-binding</keyword>
<evidence type="ECO:0000259" key="7">
    <source>
        <dbReference type="Pfam" id="PF04265"/>
    </source>
</evidence>
<dbReference type="NCBIfam" id="TIGR01378">
    <property type="entry name" value="thi_PPkinase"/>
    <property type="match status" value="1"/>
</dbReference>
<comment type="caution">
    <text evidence="8">The sequence shown here is derived from an EMBL/GenBank/DDBJ whole genome shotgun (WGS) entry which is preliminary data.</text>
</comment>
<feature type="domain" description="Thiamin pyrophosphokinase thiamin-binding" evidence="7">
    <location>
        <begin position="148"/>
        <end position="198"/>
    </location>
</feature>
<dbReference type="AlphaFoldDB" id="A0A934HR79"/>
<dbReference type="PANTHER" id="PTHR41299:SF1">
    <property type="entry name" value="THIAMINE PYROPHOSPHOKINASE"/>
    <property type="match status" value="1"/>
</dbReference>